<dbReference type="PROSITE" id="PS51257">
    <property type="entry name" value="PROKAR_LIPOPROTEIN"/>
    <property type="match status" value="1"/>
</dbReference>
<feature type="chain" id="PRO_5046046072" evidence="1">
    <location>
        <begin position="22"/>
        <end position="127"/>
    </location>
</feature>
<sequence length="127" mass="13971">MKRALLLLSVTGLFASLSSCAHPPRIQWVHTGTVLQSSPGVTGPLYMINGVALQQYSPKLYTPFQYDHRSMADNSFYQAQALRHSARKGSVHMGPLTWQAAENAAPTSHPYEVRRAGMVMSSTKGMH</sequence>
<keyword evidence="3" id="KW-1185">Reference proteome</keyword>
<dbReference type="RefSeq" id="WP_377163021.1">
    <property type="nucleotide sequence ID" value="NZ_JBHSMQ010000001.1"/>
</dbReference>
<dbReference type="Proteomes" id="UP001596052">
    <property type="component" value="Unassembled WGS sequence"/>
</dbReference>
<accession>A0ABW0KLU8</accession>
<evidence type="ECO:0000313" key="2">
    <source>
        <dbReference type="EMBL" id="MFC5453696.1"/>
    </source>
</evidence>
<comment type="caution">
    <text evidence="2">The sequence shown here is derived from an EMBL/GenBank/DDBJ whole genome shotgun (WGS) entry which is preliminary data.</text>
</comment>
<protein>
    <submittedName>
        <fullName evidence="2">Uncharacterized protein</fullName>
    </submittedName>
</protein>
<gene>
    <name evidence="2" type="ORF">ACFQDI_02410</name>
</gene>
<evidence type="ECO:0000256" key="1">
    <source>
        <dbReference type="SAM" id="SignalP"/>
    </source>
</evidence>
<reference evidence="3" key="1">
    <citation type="journal article" date="2019" name="Int. J. Syst. Evol. Microbiol.">
        <title>The Global Catalogue of Microorganisms (GCM) 10K type strain sequencing project: providing services to taxonomists for standard genome sequencing and annotation.</title>
        <authorList>
            <consortium name="The Broad Institute Genomics Platform"/>
            <consortium name="The Broad Institute Genome Sequencing Center for Infectious Disease"/>
            <person name="Wu L."/>
            <person name="Ma J."/>
        </authorList>
    </citation>
    <scope>NUCLEOTIDE SEQUENCE [LARGE SCALE GENOMIC DNA]</scope>
    <source>
        <strain evidence="3">CGMCC 4.1469</strain>
    </source>
</reference>
<dbReference type="EMBL" id="JBHSMQ010000001">
    <property type="protein sequence ID" value="MFC5453696.1"/>
    <property type="molecule type" value="Genomic_DNA"/>
</dbReference>
<name>A0ABW0KLU8_9BACT</name>
<keyword evidence="1" id="KW-0732">Signal</keyword>
<proteinExistence type="predicted"/>
<organism evidence="2 3">
    <name type="scientific">Prosthecobacter fluviatilis</name>
    <dbReference type="NCBI Taxonomy" id="445931"/>
    <lineage>
        <taxon>Bacteria</taxon>
        <taxon>Pseudomonadati</taxon>
        <taxon>Verrucomicrobiota</taxon>
        <taxon>Verrucomicrobiia</taxon>
        <taxon>Verrucomicrobiales</taxon>
        <taxon>Verrucomicrobiaceae</taxon>
        <taxon>Prosthecobacter</taxon>
    </lineage>
</organism>
<feature type="signal peptide" evidence="1">
    <location>
        <begin position="1"/>
        <end position="21"/>
    </location>
</feature>
<evidence type="ECO:0000313" key="3">
    <source>
        <dbReference type="Proteomes" id="UP001596052"/>
    </source>
</evidence>